<proteinExistence type="predicted"/>
<feature type="binding site" evidence="7">
    <location>
        <position position="226"/>
    </location>
    <ligand>
        <name>Mg(2+)</name>
        <dbReference type="ChEBI" id="CHEBI:18420"/>
    </ligand>
</feature>
<dbReference type="InterPro" id="IPR016965">
    <property type="entry name" value="Pase_PHOSPHO-typ"/>
</dbReference>
<dbReference type="InterPro" id="IPR023214">
    <property type="entry name" value="HAD_sf"/>
</dbReference>
<name>A0AAD5TN85_9FUNG</name>
<evidence type="ECO:0000256" key="8">
    <source>
        <dbReference type="SAM" id="MobiDB-lite"/>
    </source>
</evidence>
<dbReference type="InterPro" id="IPR036412">
    <property type="entry name" value="HAD-like_sf"/>
</dbReference>
<dbReference type="EMBL" id="JADGJQ010000011">
    <property type="protein sequence ID" value="KAJ3181773.1"/>
    <property type="molecule type" value="Genomic_DNA"/>
</dbReference>
<evidence type="ECO:0000256" key="3">
    <source>
        <dbReference type="ARBA" id="ARBA00022801"/>
    </source>
</evidence>
<dbReference type="Pfam" id="PF06888">
    <property type="entry name" value="Put_Phosphatase"/>
    <property type="match status" value="1"/>
</dbReference>
<comment type="cofactor">
    <cofactor evidence="1 7">
        <name>Mg(2+)</name>
        <dbReference type="ChEBI" id="CHEBI:18420"/>
    </cofactor>
</comment>
<evidence type="ECO:0000256" key="1">
    <source>
        <dbReference type="ARBA" id="ARBA00001946"/>
    </source>
</evidence>
<dbReference type="PANTHER" id="PTHR20889:SF12">
    <property type="entry name" value="LP01149P"/>
    <property type="match status" value="1"/>
</dbReference>
<sequence length="317" mass="34301">MFNRFLHPTATAAAPPQATGSTPPLSVQMSVSATDQPTAPLPAPPLLFAFDFDWTLVDEDSDRFIFSELSPPALEKLYKDHKLKQWTDLMDELHGDLYTARVPSLTLMDTWRRMPFNPATAAALRLAATQTAANGPHHLIILSDANTVAIDAILKHHGLRDLFRVVITNPARFDNEGRLRVERLIPADGVQHDCANGCAVNICKGKFLNEYIATHGPFASVIYAGDGKNDLCPAMTLRARDYVLPRTGHTLAKLLCPPGSAEAGATVSAGNNKPEPENAVPIGARERVSASIRAWATGEDLLEVVKGILLAEEQASA</sequence>
<dbReference type="PIRSF" id="PIRSF031051">
    <property type="entry name" value="PyrdxlP_Pase_PHOSPHO2"/>
    <property type="match status" value="1"/>
</dbReference>
<feature type="binding site" evidence="6">
    <location>
        <position position="62"/>
    </location>
    <ligand>
        <name>substrate</name>
    </ligand>
</feature>
<keyword evidence="2 7" id="KW-0479">Metal-binding</keyword>
<feature type="region of interest" description="Disordered" evidence="8">
    <location>
        <begin position="1"/>
        <end position="28"/>
    </location>
</feature>
<keyword evidence="4 7" id="KW-0460">Magnesium</keyword>
<dbReference type="PANTHER" id="PTHR20889">
    <property type="entry name" value="PHOSPHATASE, ORPHAN 1, 2"/>
    <property type="match status" value="1"/>
</dbReference>
<evidence type="ECO:0000256" key="2">
    <source>
        <dbReference type="ARBA" id="ARBA00022723"/>
    </source>
</evidence>
<evidence type="ECO:0000313" key="10">
    <source>
        <dbReference type="Proteomes" id="UP001212152"/>
    </source>
</evidence>
<feature type="binding site" evidence="7">
    <location>
        <position position="53"/>
    </location>
    <ligand>
        <name>Mg(2+)</name>
        <dbReference type="ChEBI" id="CHEBI:18420"/>
    </ligand>
</feature>
<evidence type="ECO:0000256" key="6">
    <source>
        <dbReference type="PIRSR" id="PIRSR031051-2"/>
    </source>
</evidence>
<dbReference type="NCBIfam" id="TIGR01488">
    <property type="entry name" value="HAD-SF-IB"/>
    <property type="match status" value="1"/>
</dbReference>
<evidence type="ECO:0000256" key="5">
    <source>
        <dbReference type="PIRSR" id="PIRSR031051-1"/>
    </source>
</evidence>
<dbReference type="SUPFAM" id="SSF56784">
    <property type="entry name" value="HAD-like"/>
    <property type="match status" value="1"/>
</dbReference>
<feature type="binding site" evidence="6">
    <location>
        <position position="144"/>
    </location>
    <ligand>
        <name>substrate</name>
    </ligand>
</feature>
<reference evidence="9" key="1">
    <citation type="submission" date="2020-05" db="EMBL/GenBank/DDBJ databases">
        <title>Phylogenomic resolution of chytrid fungi.</title>
        <authorList>
            <person name="Stajich J.E."/>
            <person name="Amses K."/>
            <person name="Simmons R."/>
            <person name="Seto K."/>
            <person name="Myers J."/>
            <person name="Bonds A."/>
            <person name="Quandt C.A."/>
            <person name="Barry K."/>
            <person name="Liu P."/>
            <person name="Grigoriev I."/>
            <person name="Longcore J.E."/>
            <person name="James T.Y."/>
        </authorList>
    </citation>
    <scope>NUCLEOTIDE SEQUENCE</scope>
    <source>
        <strain evidence="9">JEL0379</strain>
    </source>
</reference>
<feature type="active site" description="Proton donor" evidence="5">
    <location>
        <position position="53"/>
    </location>
</feature>
<evidence type="ECO:0000256" key="4">
    <source>
        <dbReference type="ARBA" id="ARBA00022842"/>
    </source>
</evidence>
<dbReference type="GO" id="GO:0016791">
    <property type="term" value="F:phosphatase activity"/>
    <property type="evidence" value="ECO:0007669"/>
    <property type="project" value="InterPro"/>
</dbReference>
<evidence type="ECO:0000256" key="7">
    <source>
        <dbReference type="PIRSR" id="PIRSR031051-3"/>
    </source>
</evidence>
<feature type="active site" description="Nucleophile" evidence="5">
    <location>
        <position position="51"/>
    </location>
</feature>
<dbReference type="GO" id="GO:0046872">
    <property type="term" value="F:metal ion binding"/>
    <property type="evidence" value="ECO:0007669"/>
    <property type="project" value="UniProtKB-KW"/>
</dbReference>
<keyword evidence="10" id="KW-1185">Reference proteome</keyword>
<evidence type="ECO:0000313" key="9">
    <source>
        <dbReference type="EMBL" id="KAJ3181773.1"/>
    </source>
</evidence>
<gene>
    <name evidence="9" type="ORF">HDU87_000791</name>
</gene>
<dbReference type="AlphaFoldDB" id="A0AAD5TN85"/>
<dbReference type="Gene3D" id="3.40.50.1000">
    <property type="entry name" value="HAD superfamily/HAD-like"/>
    <property type="match status" value="1"/>
</dbReference>
<accession>A0AAD5TN85</accession>
<dbReference type="InterPro" id="IPR006384">
    <property type="entry name" value="HAD_hydro_PyrdxlP_Pase-like"/>
</dbReference>
<feature type="compositionally biased region" description="Low complexity" evidence="8">
    <location>
        <begin position="8"/>
        <end position="24"/>
    </location>
</feature>
<dbReference type="Proteomes" id="UP001212152">
    <property type="component" value="Unassembled WGS sequence"/>
</dbReference>
<keyword evidence="3" id="KW-0378">Hydrolase</keyword>
<protein>
    <submittedName>
        <fullName evidence="9">Uncharacterized protein</fullName>
    </submittedName>
</protein>
<comment type="caution">
    <text evidence="9">The sequence shown here is derived from an EMBL/GenBank/DDBJ whole genome shotgun (WGS) entry which is preliminary data.</text>
</comment>
<organism evidence="9 10">
    <name type="scientific">Geranomyces variabilis</name>
    <dbReference type="NCBI Taxonomy" id="109894"/>
    <lineage>
        <taxon>Eukaryota</taxon>
        <taxon>Fungi</taxon>
        <taxon>Fungi incertae sedis</taxon>
        <taxon>Chytridiomycota</taxon>
        <taxon>Chytridiomycota incertae sedis</taxon>
        <taxon>Chytridiomycetes</taxon>
        <taxon>Spizellomycetales</taxon>
        <taxon>Powellomycetaceae</taxon>
        <taxon>Geranomyces</taxon>
    </lineage>
</organism>
<dbReference type="NCBIfam" id="TIGR01489">
    <property type="entry name" value="DKMTPPase-SF"/>
    <property type="match status" value="1"/>
</dbReference>
<feature type="binding site" evidence="7">
    <location>
        <position position="51"/>
    </location>
    <ligand>
        <name>Mg(2+)</name>
        <dbReference type="ChEBI" id="CHEBI:18420"/>
    </ligand>
</feature>